<gene>
    <name evidence="1" type="ORF">A3F35_03540</name>
</gene>
<dbReference type="EMBL" id="MHCZ01000002">
    <property type="protein sequence ID" value="OGY30482.1"/>
    <property type="molecule type" value="Genomic_DNA"/>
</dbReference>
<dbReference type="AlphaFoldDB" id="A0A1G1WRU8"/>
<protein>
    <submittedName>
        <fullName evidence="1">Uncharacterized protein</fullName>
    </submittedName>
</protein>
<sequence>MDPAKKKKLLLLLLLILLLILGALLLWFFLFSTLKENNQPTKTVQKTASSSAKTATASSASSSATPAEDDLTLIKKALVEKTQIAADQINVTISQNDGKYAKGFVGTKGEETGGGYFLAVKVGGVWIIVYDGQATPDCAPINAYAFPVSMVPECLDANGNLMKR</sequence>
<evidence type="ECO:0000313" key="1">
    <source>
        <dbReference type="EMBL" id="OGY30482.1"/>
    </source>
</evidence>
<accession>A0A1G1WRU8</accession>
<reference evidence="1 2" key="1">
    <citation type="journal article" date="2016" name="Nat. Commun.">
        <title>Thousands of microbial genomes shed light on interconnected biogeochemical processes in an aquifer system.</title>
        <authorList>
            <person name="Anantharaman K."/>
            <person name="Brown C.T."/>
            <person name="Hug L.A."/>
            <person name="Sharon I."/>
            <person name="Castelle C.J."/>
            <person name="Probst A.J."/>
            <person name="Thomas B.C."/>
            <person name="Singh A."/>
            <person name="Wilkins M.J."/>
            <person name="Karaoz U."/>
            <person name="Brodie E.L."/>
            <person name="Williams K.H."/>
            <person name="Hubbard S.S."/>
            <person name="Banfield J.F."/>
        </authorList>
    </citation>
    <scope>NUCLEOTIDE SEQUENCE [LARGE SCALE GENOMIC DNA]</scope>
</reference>
<dbReference type="Proteomes" id="UP000178068">
    <property type="component" value="Unassembled WGS sequence"/>
</dbReference>
<organism evidence="1 2">
    <name type="scientific">Candidatus Woykebacteria bacterium RIFCSPHIGHO2_12_FULL_45_10</name>
    <dbReference type="NCBI Taxonomy" id="1802603"/>
    <lineage>
        <taxon>Bacteria</taxon>
        <taxon>Candidatus Woykeibacteriota</taxon>
    </lineage>
</organism>
<dbReference type="STRING" id="1802603.A3F35_03540"/>
<comment type="caution">
    <text evidence="1">The sequence shown here is derived from an EMBL/GenBank/DDBJ whole genome shotgun (WGS) entry which is preliminary data.</text>
</comment>
<evidence type="ECO:0000313" key="2">
    <source>
        <dbReference type="Proteomes" id="UP000178068"/>
    </source>
</evidence>
<name>A0A1G1WRU8_9BACT</name>
<proteinExistence type="predicted"/>